<name>A0A8J3WAG8_9ACTN</name>
<evidence type="ECO:0000256" key="2">
    <source>
        <dbReference type="ARBA" id="ARBA00022450"/>
    </source>
</evidence>
<evidence type="ECO:0000256" key="1">
    <source>
        <dbReference type="ARBA" id="ARBA00001957"/>
    </source>
</evidence>
<dbReference type="Gene3D" id="3.30.559.30">
    <property type="entry name" value="Nonribosomal peptide synthetase, condensation domain"/>
    <property type="match status" value="2"/>
</dbReference>
<dbReference type="InterPro" id="IPR000873">
    <property type="entry name" value="AMP-dep_synth/lig_dom"/>
</dbReference>
<dbReference type="InterPro" id="IPR010071">
    <property type="entry name" value="AA_adenyl_dom"/>
</dbReference>
<evidence type="ECO:0000256" key="4">
    <source>
        <dbReference type="SAM" id="MobiDB-lite"/>
    </source>
</evidence>
<dbReference type="InterPro" id="IPR045851">
    <property type="entry name" value="AMP-bd_C_sf"/>
</dbReference>
<dbReference type="GO" id="GO:0043041">
    <property type="term" value="P:amino acid activation for nonribosomal peptide biosynthetic process"/>
    <property type="evidence" value="ECO:0007669"/>
    <property type="project" value="TreeGrafter"/>
</dbReference>
<evidence type="ECO:0000256" key="3">
    <source>
        <dbReference type="ARBA" id="ARBA00022553"/>
    </source>
</evidence>
<dbReference type="SUPFAM" id="SSF47336">
    <property type="entry name" value="ACP-like"/>
    <property type="match status" value="2"/>
</dbReference>
<keyword evidence="2" id="KW-0596">Phosphopantetheine</keyword>
<sequence>MSETAAVPPLSDVKRRLLARLAAGAAGPPPPRVPRRTGSGPVPLSYAQARVWLMDRLAGDLPLFNLVIAGRLPMDVDLDELRRRLTAVVGRHDAMRMSVVEVGGEPFLSVADSVPVDVPLVDLTGVDRERAERTAFRHAYETGTRPYRLDRAPLWRVELVRLGPADHVLVIAAHHIAVDGTSLTLILRELAGFDAPDLPVGYADFAAWQRGRAGEGRDTGLDYWKDRLAGLDPLELPADRPRPAWPTYRGDSLQAVLDPGLVRDLGEIGRAAGATPYMTVLAAFCVLLHRYTGVTDVSLGAFVSGRTEPELHHLIGMFSNMIVVRADLSGEPGFGTVVDRVKHALLGAMGHQDVPFERLAAELGQNRPDRSAPPLVRVAYNMPAEAGALPPIGRSLPLDFTHRGSPLDLTLHMIEEPGTIRLTFEYATDLFDAATVDRMSGHFRTLLAGLVAEPGRPIGQVPMTGPAEDRRLASHERGALTTYGSFPGHGDAARSLHELVADQVGRTPDAVAVAHGGRSRTYAELDADADAVARRLRERGVGPETPVGVLLRRSPAMPAALLGVWKAGGAYVPLDPGHPRDRLETVLGDCGIEVVVTTPDLAAALPREGLRLVYADETGPPGVFEPVPADPDRAAYIMYTSGSTGRPKGVVITHRGIANRVLWTVSEHGFHPGDRVLQKTPLVFDAAGWEFFAPLVSGGAVVLAPDGAERDPGALVAAAGDHDVTVLQVVPALLRLLVEEPGWERCRALRLLFCAGEPLHGDLCARVRALSAARIVNTYGPTECSIDVTFHEVGRETGPIPIGRPIDGLHVRVLSGGRRVPTGVAGEILAGGAGVARGYLGRPGLTAERFVPDPHGPPGSRLYRTGDAGRWTEGGVLQFLGRTDHQIKVNGVRVEPAEVEAALASHPAVRAAAVTPRRTPSGGVQLVAHVTTHPGHGHALTERLRETARERLPEAMVPAVVVEVPELPRTISGKVDRQALAALPLPAGNGSRTPPRTATERAVARVWAGLLGLDPDQVVAEDDFFRLGGHSLLVARLAARLTEATGRTVPLPELFIRTTVGDQAVYVDGPARNGPPPLVRIPRAGRVPLSFGQRRLWFLDRLRPGSAEYAVPLVLPVRGGREEIHDRLRELARVHDVLRTRYAPGAGDPYGIVDDEPVVPLEETVAASSAEVAGLLAAELGRGFDLERGPVWRALLVRVPGGDDLLIVTVHHIACDARSLDVLARSFADGPGPAPELGYPDFAAWQRRALTGEHRDRLLDFWTRRLDGVTPLDLPADRPRPGVRDPRGAMLAFDAPVAGLLDRGRRAGATAFMTLFAAYCVFLARHTGRTDLPVGVPVDGRDRPELDDVVGFFVNTLVLRADLSGDPTFDDLLDRVRATALSAFAHRDLPFELLVDEIRPARDMSRNPIVDVLFDLQTGDAGGRADTGGEGLSAWRTAKADLTLMARLRRDGTLSCRFEYASALFDPRTVERFASRFTRLLLALAAHEGPVSDVPLLGEEERAALAAYETGAGRDAADDGGGEAAGFTAGSLHGLVAARAAAAPEAVAVVGRSPAEGEVSLTYRELTERAGRLAERLRAAGVGRGDVVGICLERGPELVTALLATLRTGAAYLPLDPDDPRERLAWLVADTDAAVVVTDLSDRFPSVVPVASPSFPPGTGPDARPETWSEARSDDPPGRPAGAQDATGAGPGDLAYVIYTSGSTGTPKGVMIEHAGIVNRVRWMQRQYGLRPGDRVLQKTPYTFDVSVWEFFWPLAAGATLVVAPPGEHRDARALAELAERERVTHLHFVPSMLEAFLAVVPRFPGSVREVFCSGETLTAATVRAFRAAAGSSRLHNLYGPTELSVDVTFHEVEPAQADPVPIGGPIDGMRVLVLDDAGQRAPIGVPGRLLAGGIGTARGYVNRPGLTADRFVPDPDRPGERLYRTGDLARWTGAGTLDFLGRADDQVKLRGVRIEPGEIAAVAATFPAVREAVVTVVGERLVGYYVAAGEPPRDGDLTAHCARRLPAAMVPGIWVRLDRLPTGRNGKLDRAALPVPGPAPVEDDRPPEGAAERRIAAVWAELLGVDPGAHQDFFALGGHSLLAVRAQHRLAEEFDVDLPLRIFFEATTVAALAVAVETELAAQIAGLTDAEVENLLAGGGRRDA</sequence>
<comment type="cofactor">
    <cofactor evidence="1">
        <name>pantetheine 4'-phosphate</name>
        <dbReference type="ChEBI" id="CHEBI:47942"/>
    </cofactor>
</comment>
<dbReference type="PROSITE" id="PS00455">
    <property type="entry name" value="AMP_BINDING"/>
    <property type="match status" value="2"/>
</dbReference>
<dbReference type="NCBIfam" id="TIGR01733">
    <property type="entry name" value="AA-adenyl-dom"/>
    <property type="match status" value="2"/>
</dbReference>
<protein>
    <submittedName>
        <fullName evidence="6">Non-ribosomal peptide synthetase</fullName>
    </submittedName>
</protein>
<gene>
    <name evidence="6" type="ORF">Plo01_72500</name>
</gene>
<dbReference type="FunFam" id="3.40.50.980:FF:000002">
    <property type="entry name" value="Enterobactin synthetase component F"/>
    <property type="match status" value="1"/>
</dbReference>
<dbReference type="InterPro" id="IPR020806">
    <property type="entry name" value="PKS_PP-bd"/>
</dbReference>
<dbReference type="GO" id="GO:0005737">
    <property type="term" value="C:cytoplasm"/>
    <property type="evidence" value="ECO:0007669"/>
    <property type="project" value="TreeGrafter"/>
</dbReference>
<dbReference type="SUPFAM" id="SSF52777">
    <property type="entry name" value="CoA-dependent acyltransferases"/>
    <property type="match status" value="4"/>
</dbReference>
<dbReference type="GO" id="GO:0003824">
    <property type="term" value="F:catalytic activity"/>
    <property type="evidence" value="ECO:0007669"/>
    <property type="project" value="InterPro"/>
</dbReference>
<dbReference type="SUPFAM" id="SSF56801">
    <property type="entry name" value="Acetyl-CoA synthetase-like"/>
    <property type="match status" value="2"/>
</dbReference>
<dbReference type="InterPro" id="IPR036736">
    <property type="entry name" value="ACP-like_sf"/>
</dbReference>
<evidence type="ECO:0000313" key="6">
    <source>
        <dbReference type="EMBL" id="GIH80821.1"/>
    </source>
</evidence>
<feature type="domain" description="Carrier" evidence="5">
    <location>
        <begin position="994"/>
        <end position="1071"/>
    </location>
</feature>
<dbReference type="Pfam" id="PF00550">
    <property type="entry name" value="PP-binding"/>
    <property type="match status" value="2"/>
</dbReference>
<dbReference type="PROSITE" id="PS50075">
    <property type="entry name" value="CARRIER"/>
    <property type="match status" value="2"/>
</dbReference>
<dbReference type="Gene3D" id="3.30.300.30">
    <property type="match status" value="2"/>
</dbReference>
<dbReference type="InterPro" id="IPR020845">
    <property type="entry name" value="AMP-binding_CS"/>
</dbReference>
<dbReference type="EMBL" id="BOOH01000064">
    <property type="protein sequence ID" value="GIH80821.1"/>
    <property type="molecule type" value="Genomic_DNA"/>
</dbReference>
<dbReference type="InterPro" id="IPR001242">
    <property type="entry name" value="Condensation_dom"/>
</dbReference>
<dbReference type="PANTHER" id="PTHR45527:SF1">
    <property type="entry name" value="FATTY ACID SYNTHASE"/>
    <property type="match status" value="1"/>
</dbReference>
<keyword evidence="7" id="KW-1185">Reference proteome</keyword>
<dbReference type="InterPro" id="IPR025110">
    <property type="entry name" value="AMP-bd_C"/>
</dbReference>
<reference evidence="6 7" key="1">
    <citation type="submission" date="2021-01" db="EMBL/GenBank/DDBJ databases">
        <title>Whole genome shotgun sequence of Planobispora longispora NBRC 13918.</title>
        <authorList>
            <person name="Komaki H."/>
            <person name="Tamura T."/>
        </authorList>
    </citation>
    <scope>NUCLEOTIDE SEQUENCE [LARGE SCALE GENOMIC DNA]</scope>
    <source>
        <strain evidence="6 7">NBRC 13918</strain>
    </source>
</reference>
<dbReference type="InterPro" id="IPR029058">
    <property type="entry name" value="AB_hydrolase_fold"/>
</dbReference>
<dbReference type="FunFam" id="3.40.50.12780:FF:000012">
    <property type="entry name" value="Non-ribosomal peptide synthetase"/>
    <property type="match status" value="2"/>
</dbReference>
<dbReference type="InterPro" id="IPR009081">
    <property type="entry name" value="PP-bd_ACP"/>
</dbReference>
<dbReference type="GO" id="GO:0008610">
    <property type="term" value="P:lipid biosynthetic process"/>
    <property type="evidence" value="ECO:0007669"/>
    <property type="project" value="UniProtKB-ARBA"/>
</dbReference>
<evidence type="ECO:0000313" key="7">
    <source>
        <dbReference type="Proteomes" id="UP000616724"/>
    </source>
</evidence>
<dbReference type="Gene3D" id="1.10.1200.10">
    <property type="entry name" value="ACP-like"/>
    <property type="match status" value="1"/>
</dbReference>
<dbReference type="Gene3D" id="2.30.38.10">
    <property type="entry name" value="Luciferase, Domain 3"/>
    <property type="match status" value="2"/>
</dbReference>
<dbReference type="CDD" id="cd05930">
    <property type="entry name" value="A_NRPS"/>
    <property type="match status" value="2"/>
</dbReference>
<dbReference type="GO" id="GO:0031177">
    <property type="term" value="F:phosphopantetheine binding"/>
    <property type="evidence" value="ECO:0007669"/>
    <property type="project" value="InterPro"/>
</dbReference>
<comment type="caution">
    <text evidence="6">The sequence shown here is derived from an EMBL/GenBank/DDBJ whole genome shotgun (WGS) entry which is preliminary data.</text>
</comment>
<dbReference type="Pfam" id="PF00501">
    <property type="entry name" value="AMP-binding"/>
    <property type="match status" value="2"/>
</dbReference>
<dbReference type="InterPro" id="IPR006162">
    <property type="entry name" value="Ppantetheine_attach_site"/>
</dbReference>
<dbReference type="PROSITE" id="PS00012">
    <property type="entry name" value="PHOSPHOPANTETHEINE"/>
    <property type="match status" value="1"/>
</dbReference>
<dbReference type="CDD" id="cd19531">
    <property type="entry name" value="LCL_NRPS-like"/>
    <property type="match status" value="2"/>
</dbReference>
<feature type="compositionally biased region" description="Basic and acidic residues" evidence="4">
    <location>
        <begin position="1663"/>
        <end position="1677"/>
    </location>
</feature>
<dbReference type="Pfam" id="PF13193">
    <property type="entry name" value="AMP-binding_C"/>
    <property type="match status" value="2"/>
</dbReference>
<organism evidence="6 7">
    <name type="scientific">Planobispora longispora</name>
    <dbReference type="NCBI Taxonomy" id="28887"/>
    <lineage>
        <taxon>Bacteria</taxon>
        <taxon>Bacillati</taxon>
        <taxon>Actinomycetota</taxon>
        <taxon>Actinomycetes</taxon>
        <taxon>Streptosporangiales</taxon>
        <taxon>Streptosporangiaceae</taxon>
        <taxon>Planobispora</taxon>
    </lineage>
</organism>
<dbReference type="PANTHER" id="PTHR45527">
    <property type="entry name" value="NONRIBOSOMAL PEPTIDE SYNTHETASE"/>
    <property type="match status" value="1"/>
</dbReference>
<evidence type="ECO:0000259" key="5">
    <source>
        <dbReference type="PROSITE" id="PS50075"/>
    </source>
</evidence>
<dbReference type="GO" id="GO:0044550">
    <property type="term" value="P:secondary metabolite biosynthetic process"/>
    <property type="evidence" value="ECO:0007669"/>
    <property type="project" value="TreeGrafter"/>
</dbReference>
<proteinExistence type="predicted"/>
<dbReference type="FunFam" id="3.40.50.980:FF:000001">
    <property type="entry name" value="Non-ribosomal peptide synthetase"/>
    <property type="match status" value="2"/>
</dbReference>
<dbReference type="Gene3D" id="3.40.50.1820">
    <property type="entry name" value="alpha/beta hydrolase"/>
    <property type="match status" value="1"/>
</dbReference>
<dbReference type="Gene3D" id="3.30.559.10">
    <property type="entry name" value="Chloramphenicol acetyltransferase-like domain"/>
    <property type="match status" value="2"/>
</dbReference>
<feature type="domain" description="Carrier" evidence="5">
    <location>
        <begin position="2047"/>
        <end position="2121"/>
    </location>
</feature>
<feature type="region of interest" description="Disordered" evidence="4">
    <location>
        <begin position="2029"/>
        <end position="2049"/>
    </location>
</feature>
<dbReference type="InterPro" id="IPR023213">
    <property type="entry name" value="CAT-like_dom_sf"/>
</dbReference>
<feature type="region of interest" description="Disordered" evidence="4">
    <location>
        <begin position="1648"/>
        <end position="1689"/>
    </location>
</feature>
<dbReference type="SMART" id="SM00823">
    <property type="entry name" value="PKS_PP"/>
    <property type="match status" value="2"/>
</dbReference>
<keyword evidence="3" id="KW-0597">Phosphoprotein</keyword>
<dbReference type="RefSeq" id="WP_203895240.1">
    <property type="nucleotide sequence ID" value="NZ_BOOH01000064.1"/>
</dbReference>
<dbReference type="Proteomes" id="UP000616724">
    <property type="component" value="Unassembled WGS sequence"/>
</dbReference>
<dbReference type="Pfam" id="PF00668">
    <property type="entry name" value="Condensation"/>
    <property type="match status" value="2"/>
</dbReference>
<accession>A0A8J3WAG8</accession>
<dbReference type="Gene3D" id="3.40.50.980">
    <property type="match status" value="4"/>
</dbReference>